<gene>
    <name evidence="2" type="ORF">BSU04_04225</name>
</gene>
<keyword evidence="1" id="KW-0732">Signal</keyword>
<comment type="caution">
    <text evidence="2">The sequence shown here is derived from an EMBL/GenBank/DDBJ whole genome shotgun (WGS) entry which is preliminary data.</text>
</comment>
<protein>
    <recommendedName>
        <fullName evidence="3">Lipoprotein</fullName>
    </recommendedName>
</protein>
<evidence type="ECO:0008006" key="3">
    <source>
        <dbReference type="Google" id="ProtNLM"/>
    </source>
</evidence>
<evidence type="ECO:0000256" key="1">
    <source>
        <dbReference type="SAM" id="SignalP"/>
    </source>
</evidence>
<name>A0A226X9L5_CABSO</name>
<sequence length="46" mass="5342">MKKIAITLALAATTFCAIAPAYAAPYHHHRECHKVRVHHHWENRCH</sequence>
<reference evidence="2" key="1">
    <citation type="submission" date="2017-01" db="EMBL/GenBank/DDBJ databases">
        <authorList>
            <person name="Mah S.A."/>
            <person name="Swanson W.J."/>
            <person name="Moy G.W."/>
            <person name="Vacquier V.D."/>
        </authorList>
    </citation>
    <scope>NUCLEOTIDE SEQUENCE</scope>
    <source>
        <strain evidence="2">PAMC 26633</strain>
    </source>
</reference>
<proteinExistence type="predicted"/>
<dbReference type="AlphaFoldDB" id="A0A226X9L5"/>
<dbReference type="Proteomes" id="UP000214720">
    <property type="component" value="Unassembled WGS sequence"/>
</dbReference>
<feature type="signal peptide" evidence="1">
    <location>
        <begin position="1"/>
        <end position="23"/>
    </location>
</feature>
<feature type="chain" id="PRO_5012850296" description="Lipoprotein" evidence="1">
    <location>
        <begin position="24"/>
        <end position="46"/>
    </location>
</feature>
<accession>A0A226X9L5</accession>
<dbReference type="EMBL" id="MTHB01000027">
    <property type="protein sequence ID" value="OXC80003.1"/>
    <property type="molecule type" value="Genomic_DNA"/>
</dbReference>
<evidence type="ECO:0000313" key="2">
    <source>
        <dbReference type="EMBL" id="OXC80003.1"/>
    </source>
</evidence>
<organism evidence="2">
    <name type="scientific">Caballeronia sordidicola</name>
    <name type="common">Burkholderia sordidicola</name>
    <dbReference type="NCBI Taxonomy" id="196367"/>
    <lineage>
        <taxon>Bacteria</taxon>
        <taxon>Pseudomonadati</taxon>
        <taxon>Pseudomonadota</taxon>
        <taxon>Betaproteobacteria</taxon>
        <taxon>Burkholderiales</taxon>
        <taxon>Burkholderiaceae</taxon>
        <taxon>Caballeronia</taxon>
    </lineage>
</organism>